<organism evidence="1 2">
    <name type="scientific">Bondarzewia mesenterica</name>
    <dbReference type="NCBI Taxonomy" id="1095465"/>
    <lineage>
        <taxon>Eukaryota</taxon>
        <taxon>Fungi</taxon>
        <taxon>Dikarya</taxon>
        <taxon>Basidiomycota</taxon>
        <taxon>Agaricomycotina</taxon>
        <taxon>Agaricomycetes</taxon>
        <taxon>Russulales</taxon>
        <taxon>Bondarzewiaceae</taxon>
        <taxon>Bondarzewia</taxon>
    </lineage>
</organism>
<dbReference type="Proteomes" id="UP000310158">
    <property type="component" value="Unassembled WGS sequence"/>
</dbReference>
<evidence type="ECO:0000313" key="2">
    <source>
        <dbReference type="Proteomes" id="UP000310158"/>
    </source>
</evidence>
<protein>
    <submittedName>
        <fullName evidence="1">Uncharacterized protein</fullName>
    </submittedName>
</protein>
<sequence length="86" mass="9089">MDSDPAHACKVIQSSAWDAQTAIPRVEPAKRDALACLIVSSLSATLPLPPLTASPLPQTTPLVLIPIYPTITPPIQLVRPLSPSDI</sequence>
<dbReference type="EMBL" id="SGPL01000122">
    <property type="protein sequence ID" value="THH17175.1"/>
    <property type="molecule type" value="Genomic_DNA"/>
</dbReference>
<comment type="caution">
    <text evidence="1">The sequence shown here is derived from an EMBL/GenBank/DDBJ whole genome shotgun (WGS) entry which is preliminary data.</text>
</comment>
<gene>
    <name evidence="1" type="ORF">EW146_g3582</name>
</gene>
<evidence type="ECO:0000313" key="1">
    <source>
        <dbReference type="EMBL" id="THH17175.1"/>
    </source>
</evidence>
<name>A0A4S4LXM0_9AGAM</name>
<accession>A0A4S4LXM0</accession>
<dbReference type="AlphaFoldDB" id="A0A4S4LXM0"/>
<proteinExistence type="predicted"/>
<keyword evidence="2" id="KW-1185">Reference proteome</keyword>
<reference evidence="1 2" key="1">
    <citation type="submission" date="2019-02" db="EMBL/GenBank/DDBJ databases">
        <title>Genome sequencing of the rare red list fungi Bondarzewia mesenterica.</title>
        <authorList>
            <person name="Buettner E."/>
            <person name="Kellner H."/>
        </authorList>
    </citation>
    <scope>NUCLEOTIDE SEQUENCE [LARGE SCALE GENOMIC DNA]</scope>
    <source>
        <strain evidence="1 2">DSM 108281</strain>
    </source>
</reference>